<dbReference type="GO" id="GO:0016757">
    <property type="term" value="F:glycosyltransferase activity"/>
    <property type="evidence" value="ECO:0007669"/>
    <property type="project" value="UniProtKB-KW"/>
</dbReference>
<organism evidence="6 7">
    <name type="scientific">Lichenifustis flavocetrariae</name>
    <dbReference type="NCBI Taxonomy" id="2949735"/>
    <lineage>
        <taxon>Bacteria</taxon>
        <taxon>Pseudomonadati</taxon>
        <taxon>Pseudomonadota</taxon>
        <taxon>Alphaproteobacteria</taxon>
        <taxon>Hyphomicrobiales</taxon>
        <taxon>Lichenihabitantaceae</taxon>
        <taxon>Lichenifustis</taxon>
    </lineage>
</organism>
<keyword evidence="2" id="KW-0328">Glycosyltransferase</keyword>
<gene>
    <name evidence="6" type="ORF">M8523_00820</name>
</gene>
<comment type="caution">
    <text evidence="6">The sequence shown here is derived from an EMBL/GenBank/DDBJ whole genome shotgun (WGS) entry which is preliminary data.</text>
</comment>
<keyword evidence="4" id="KW-1133">Transmembrane helix</keyword>
<keyword evidence="7" id="KW-1185">Reference proteome</keyword>
<dbReference type="PANTHER" id="PTHR43179">
    <property type="entry name" value="RHAMNOSYLTRANSFERASE WBBL"/>
    <property type="match status" value="1"/>
</dbReference>
<comment type="similarity">
    <text evidence="1">Belongs to the glycosyltransferase 2 family.</text>
</comment>
<name>A0AA41YT63_9HYPH</name>
<evidence type="ECO:0000256" key="3">
    <source>
        <dbReference type="ARBA" id="ARBA00022679"/>
    </source>
</evidence>
<proteinExistence type="inferred from homology"/>
<evidence type="ECO:0000256" key="1">
    <source>
        <dbReference type="ARBA" id="ARBA00006739"/>
    </source>
</evidence>
<evidence type="ECO:0000256" key="2">
    <source>
        <dbReference type="ARBA" id="ARBA00022676"/>
    </source>
</evidence>
<dbReference type="InterPro" id="IPR001173">
    <property type="entry name" value="Glyco_trans_2-like"/>
</dbReference>
<evidence type="ECO:0000313" key="7">
    <source>
        <dbReference type="Proteomes" id="UP001165667"/>
    </source>
</evidence>
<dbReference type="AlphaFoldDB" id="A0AA41YT63"/>
<dbReference type="Proteomes" id="UP001165667">
    <property type="component" value="Unassembled WGS sequence"/>
</dbReference>
<dbReference type="InterPro" id="IPR029044">
    <property type="entry name" value="Nucleotide-diphossugar_trans"/>
</dbReference>
<evidence type="ECO:0000256" key="4">
    <source>
        <dbReference type="SAM" id="Phobius"/>
    </source>
</evidence>
<dbReference type="SUPFAM" id="SSF53448">
    <property type="entry name" value="Nucleotide-diphospho-sugar transferases"/>
    <property type="match status" value="1"/>
</dbReference>
<feature type="domain" description="Glycosyltransferase 2-like" evidence="5">
    <location>
        <begin position="9"/>
        <end position="111"/>
    </location>
</feature>
<evidence type="ECO:0000313" key="6">
    <source>
        <dbReference type="EMBL" id="MCW6506562.1"/>
    </source>
</evidence>
<dbReference type="PANTHER" id="PTHR43179:SF12">
    <property type="entry name" value="GALACTOFURANOSYLTRANSFERASE GLFT2"/>
    <property type="match status" value="1"/>
</dbReference>
<sequence>MTEVPTLAILLTCFNRRAKTLACLASIEAQDAQVSCRIVLFDDGSTDGTATSVRRHYPEVEILEGKGDAFWSGGMRAAFTAAMRHGADFYLWLNDDVRLAPDALRTLLTTHADLVRQGRPLCLIGGGVADPRDGGTSYAGIIRPWPDQPLRFDRKAPDAAAPVPCDTLVGNVVLVPRLTAETIGGIGRVFRHTLGDLDYGLRVAAAGGWVGLAPGHVGWCERNGRSGHWFNQDLGLVARWRLLPHPLGFPLRPWFHFARRHGGSLWFVFAVLPFWRLVVPVRLARHVDRWRRPLQSREARHA</sequence>
<protein>
    <submittedName>
        <fullName evidence="6">Glycosyltransferase family 2 protein</fullName>
    </submittedName>
</protein>
<feature type="transmembrane region" description="Helical" evidence="4">
    <location>
        <begin position="265"/>
        <end position="284"/>
    </location>
</feature>
<reference evidence="6" key="1">
    <citation type="submission" date="2022-05" db="EMBL/GenBank/DDBJ databases">
        <authorList>
            <person name="Pankratov T."/>
        </authorList>
    </citation>
    <scope>NUCLEOTIDE SEQUENCE</scope>
    <source>
        <strain evidence="6">BP6-180914</strain>
    </source>
</reference>
<keyword evidence="3" id="KW-0808">Transferase</keyword>
<keyword evidence="4" id="KW-0472">Membrane</keyword>
<dbReference type="RefSeq" id="WP_282582922.1">
    <property type="nucleotide sequence ID" value="NZ_JAMOIM010000001.1"/>
</dbReference>
<accession>A0AA41YT63</accession>
<dbReference type="EMBL" id="JAMOIM010000001">
    <property type="protein sequence ID" value="MCW6506562.1"/>
    <property type="molecule type" value="Genomic_DNA"/>
</dbReference>
<dbReference type="Gene3D" id="3.90.550.10">
    <property type="entry name" value="Spore Coat Polysaccharide Biosynthesis Protein SpsA, Chain A"/>
    <property type="match status" value="1"/>
</dbReference>
<evidence type="ECO:0000259" key="5">
    <source>
        <dbReference type="Pfam" id="PF00535"/>
    </source>
</evidence>
<keyword evidence="4" id="KW-0812">Transmembrane</keyword>
<dbReference type="Pfam" id="PF00535">
    <property type="entry name" value="Glycos_transf_2"/>
    <property type="match status" value="1"/>
</dbReference>